<organism evidence="4 5">
    <name type="scientific">Quercus suber</name>
    <name type="common">Cork oak</name>
    <dbReference type="NCBI Taxonomy" id="58331"/>
    <lineage>
        <taxon>Eukaryota</taxon>
        <taxon>Viridiplantae</taxon>
        <taxon>Streptophyta</taxon>
        <taxon>Embryophyta</taxon>
        <taxon>Tracheophyta</taxon>
        <taxon>Spermatophyta</taxon>
        <taxon>Magnoliopsida</taxon>
        <taxon>eudicotyledons</taxon>
        <taxon>Gunneridae</taxon>
        <taxon>Pentapetalae</taxon>
        <taxon>rosids</taxon>
        <taxon>fabids</taxon>
        <taxon>Fagales</taxon>
        <taxon>Fagaceae</taxon>
        <taxon>Quercus</taxon>
    </lineage>
</organism>
<keyword evidence="2" id="KW-0067">ATP-binding</keyword>
<dbReference type="InterPro" id="IPR001245">
    <property type="entry name" value="Ser-Thr/Tyr_kinase_cat_dom"/>
</dbReference>
<proteinExistence type="predicted"/>
<dbReference type="InterPro" id="IPR011009">
    <property type="entry name" value="Kinase-like_dom_sf"/>
</dbReference>
<dbReference type="Pfam" id="PF07714">
    <property type="entry name" value="PK_Tyr_Ser-Thr"/>
    <property type="match status" value="1"/>
</dbReference>
<evidence type="ECO:0000256" key="1">
    <source>
        <dbReference type="ARBA" id="ARBA00022741"/>
    </source>
</evidence>
<dbReference type="GO" id="GO:0004674">
    <property type="term" value="F:protein serine/threonine kinase activity"/>
    <property type="evidence" value="ECO:0007669"/>
    <property type="project" value="TreeGrafter"/>
</dbReference>
<dbReference type="PANTHER" id="PTHR27005">
    <property type="entry name" value="WALL-ASSOCIATED RECEPTOR KINASE-LIKE 21"/>
    <property type="match status" value="1"/>
</dbReference>
<gene>
    <name evidence="4" type="primary">WAKL2_17</name>
    <name evidence="4" type="ORF">CFP56_003865</name>
</gene>
<comment type="caution">
    <text evidence="4">The sequence shown here is derived from an EMBL/GenBank/DDBJ whole genome shotgun (WGS) entry which is preliminary data.</text>
</comment>
<keyword evidence="1" id="KW-0547">Nucleotide-binding</keyword>
<sequence length="101" mass="11773">MKRTFGYLHPKYFQTSQFTEKSDVYSFGVVLVSSTRSVADRSLSTYFLHSMKENHLFDILDDRVKKESDKEEVIIVANLAKRCSHLNGRKRPTMREVAIEL</sequence>
<dbReference type="InterPro" id="IPR045274">
    <property type="entry name" value="WAK-like"/>
</dbReference>
<dbReference type="GO" id="GO:0005524">
    <property type="term" value="F:ATP binding"/>
    <property type="evidence" value="ECO:0007669"/>
    <property type="project" value="UniProtKB-KW"/>
</dbReference>
<dbReference type="Proteomes" id="UP000237347">
    <property type="component" value="Unassembled WGS sequence"/>
</dbReference>
<protein>
    <submittedName>
        <fullName evidence="4">Wall-associated receptor kinase-like 2</fullName>
    </submittedName>
</protein>
<evidence type="ECO:0000313" key="4">
    <source>
        <dbReference type="EMBL" id="KAK7849022.1"/>
    </source>
</evidence>
<dbReference type="EMBL" id="PKMF04000119">
    <property type="protein sequence ID" value="KAK7849022.1"/>
    <property type="molecule type" value="Genomic_DNA"/>
</dbReference>
<accession>A0AAW0LC46</accession>
<dbReference type="GO" id="GO:0007166">
    <property type="term" value="P:cell surface receptor signaling pathway"/>
    <property type="evidence" value="ECO:0007669"/>
    <property type="project" value="InterPro"/>
</dbReference>
<reference evidence="4 5" key="1">
    <citation type="journal article" date="2018" name="Sci. Data">
        <title>The draft genome sequence of cork oak.</title>
        <authorList>
            <person name="Ramos A.M."/>
            <person name="Usie A."/>
            <person name="Barbosa P."/>
            <person name="Barros P.M."/>
            <person name="Capote T."/>
            <person name="Chaves I."/>
            <person name="Simoes F."/>
            <person name="Abreu I."/>
            <person name="Carrasquinho I."/>
            <person name="Faro C."/>
            <person name="Guimaraes J.B."/>
            <person name="Mendonca D."/>
            <person name="Nobrega F."/>
            <person name="Rodrigues L."/>
            <person name="Saibo N.J.M."/>
            <person name="Varela M.C."/>
            <person name="Egas C."/>
            <person name="Matos J."/>
            <person name="Miguel C.M."/>
            <person name="Oliveira M.M."/>
            <person name="Ricardo C.P."/>
            <person name="Goncalves S."/>
        </authorList>
    </citation>
    <scope>NUCLEOTIDE SEQUENCE [LARGE SCALE GENOMIC DNA]</scope>
    <source>
        <strain evidence="5">cv. HL8</strain>
    </source>
</reference>
<name>A0AAW0LC46_QUESU</name>
<feature type="domain" description="Serine-threonine/tyrosine-protein kinase catalytic" evidence="3">
    <location>
        <begin position="7"/>
        <end position="100"/>
    </location>
</feature>
<dbReference type="Gene3D" id="1.10.510.10">
    <property type="entry name" value="Transferase(Phosphotransferase) domain 1"/>
    <property type="match status" value="1"/>
</dbReference>
<evidence type="ECO:0000313" key="5">
    <source>
        <dbReference type="Proteomes" id="UP000237347"/>
    </source>
</evidence>
<dbReference type="AlphaFoldDB" id="A0AAW0LC46"/>
<dbReference type="GO" id="GO:0005886">
    <property type="term" value="C:plasma membrane"/>
    <property type="evidence" value="ECO:0007669"/>
    <property type="project" value="TreeGrafter"/>
</dbReference>
<evidence type="ECO:0000259" key="3">
    <source>
        <dbReference type="Pfam" id="PF07714"/>
    </source>
</evidence>
<dbReference type="PANTHER" id="PTHR27005:SF515">
    <property type="entry name" value="WALL-ASSOCIATED RECEPTOR KINASE-LIKE 10-RELATED"/>
    <property type="match status" value="1"/>
</dbReference>
<keyword evidence="5" id="KW-1185">Reference proteome</keyword>
<dbReference type="SUPFAM" id="SSF56112">
    <property type="entry name" value="Protein kinase-like (PK-like)"/>
    <property type="match status" value="1"/>
</dbReference>
<evidence type="ECO:0000256" key="2">
    <source>
        <dbReference type="ARBA" id="ARBA00022840"/>
    </source>
</evidence>